<dbReference type="InParanoid" id="A0A090M3Z0"/>
<protein>
    <submittedName>
        <fullName evidence="3">Zinc finger, HIT-type</fullName>
    </submittedName>
</protein>
<dbReference type="STRING" id="70448.A0A090M3Z0"/>
<proteinExistence type="predicted"/>
<evidence type="ECO:0000313" key="4">
    <source>
        <dbReference type="Proteomes" id="UP000009170"/>
    </source>
</evidence>
<dbReference type="PROSITE" id="PS51083">
    <property type="entry name" value="ZF_HIT"/>
    <property type="match status" value="1"/>
</dbReference>
<feature type="domain" description="HIT-type" evidence="2">
    <location>
        <begin position="7"/>
        <end position="40"/>
    </location>
</feature>
<keyword evidence="1" id="KW-0863">Zinc-finger</keyword>
<accession>A0A090M3Z0</accession>
<keyword evidence="1" id="KW-0479">Metal-binding</keyword>
<dbReference type="Gene3D" id="3.30.60.190">
    <property type="match status" value="1"/>
</dbReference>
<dbReference type="SUPFAM" id="SSF144232">
    <property type="entry name" value="HIT/MYND zinc finger-like"/>
    <property type="match status" value="1"/>
</dbReference>
<keyword evidence="4" id="KW-1185">Reference proteome</keyword>
<evidence type="ECO:0000313" key="3">
    <source>
        <dbReference type="EMBL" id="CEF98945.1"/>
    </source>
</evidence>
<dbReference type="AlphaFoldDB" id="A0A090M3Z0"/>
<comment type="caution">
    <text evidence="3">The sequence shown here is derived from an EMBL/GenBank/DDBJ whole genome shotgun (WGS) entry which is preliminary data.</text>
</comment>
<gene>
    <name evidence="3" type="ORF">OT_ostta09g00655</name>
</gene>
<dbReference type="RefSeq" id="XP_022839560.1">
    <property type="nucleotide sequence ID" value="XM_022983281.1"/>
</dbReference>
<dbReference type="Proteomes" id="UP000009170">
    <property type="component" value="Unassembled WGS sequence"/>
</dbReference>
<evidence type="ECO:0000259" key="2">
    <source>
        <dbReference type="PROSITE" id="PS51083"/>
    </source>
</evidence>
<name>A0A090M3Z0_OSTTA</name>
<dbReference type="CDD" id="cd23024">
    <property type="entry name" value="zf-HIT_ZNHIT2-3"/>
    <property type="match status" value="1"/>
</dbReference>
<reference evidence="4" key="1">
    <citation type="journal article" date="2006" name="Proc. Natl. Acad. Sci. U.S.A.">
        <title>Genome analysis of the smallest free-living eukaryote Ostreococcus tauri unveils many unique features.</title>
        <authorList>
            <person name="Derelle E."/>
            <person name="Ferraz C."/>
            <person name="Rombauts S."/>
            <person name="Rouze P."/>
            <person name="Worden A.Z."/>
            <person name="Robbens S."/>
            <person name="Partensky F."/>
            <person name="Degroeve S."/>
            <person name="Echeynie S."/>
            <person name="Cooke R."/>
            <person name="Saeys Y."/>
            <person name="Wuyts J."/>
            <person name="Jabbari K."/>
            <person name="Bowler C."/>
            <person name="Panaud O."/>
            <person name="Piegu B."/>
            <person name="Ball S.G."/>
            <person name="Ral J.-P."/>
            <person name="Bouget F.-Y."/>
            <person name="Piganeau G."/>
            <person name="De Baets B."/>
            <person name="Picard A."/>
            <person name="Delseny M."/>
            <person name="Demaille J."/>
            <person name="Van de Peer Y."/>
            <person name="Moreau H."/>
        </authorList>
    </citation>
    <scope>NUCLEOTIDE SEQUENCE [LARGE SCALE GENOMIC DNA]</scope>
    <source>
        <strain evidence="4">OTTH 0595 / CCAP 157/2 / RCC745</strain>
    </source>
</reference>
<dbReference type="OrthoDB" id="18412at2759"/>
<dbReference type="FunCoup" id="A0A090M3Z0">
    <property type="interactions" value="1319"/>
</dbReference>
<dbReference type="GO" id="GO:0008270">
    <property type="term" value="F:zinc ion binding"/>
    <property type="evidence" value="ECO:0007669"/>
    <property type="project" value="UniProtKB-UniRule"/>
</dbReference>
<reference evidence="3 4" key="2">
    <citation type="journal article" date="2014" name="BMC Genomics">
        <title>An improved genome of the model marine alga Ostreococcus tauri unfolds by assessing Illumina de novo assemblies.</title>
        <authorList>
            <person name="Blanc-Mathieu R."/>
            <person name="Verhelst B."/>
            <person name="Derelle E."/>
            <person name="Rombauts S."/>
            <person name="Bouget F.Y."/>
            <person name="Carre I."/>
            <person name="Chateau A."/>
            <person name="Eyre-Walker A."/>
            <person name="Grimsley N."/>
            <person name="Moreau H."/>
            <person name="Piegu B."/>
            <person name="Rivals E."/>
            <person name="Schackwitz W."/>
            <person name="Van de Peer Y."/>
            <person name="Piganeau G."/>
        </authorList>
    </citation>
    <scope>NUCLEOTIDE SEQUENCE [LARGE SCALE GENOMIC DNA]</scope>
    <source>
        <strain evidence="4">OTTH 0595 / CCAP 157/2 / RCC745</strain>
    </source>
</reference>
<dbReference type="KEGG" id="ota:OT_ostta09g00655"/>
<evidence type="ECO:0000256" key="1">
    <source>
        <dbReference type="PROSITE-ProRule" id="PRU00453"/>
    </source>
</evidence>
<dbReference type="Pfam" id="PF04438">
    <property type="entry name" value="zf-HIT"/>
    <property type="match status" value="1"/>
</dbReference>
<sequence length="139" mass="15744">MPATATCVSCETDRSNYKCPTCRAPYCSVKCFKTHRETPCAKPSVAEPAVEKPAAEIERNAPVRRFEEDSEDELGSRLRRDALERIATSERVRELLRDSRIRAVVRAIDDAQDGSRALELAREDPEFRAFTETLLDQLN</sequence>
<keyword evidence="1" id="KW-0862">Zinc</keyword>
<dbReference type="InterPro" id="IPR007529">
    <property type="entry name" value="Znf_HIT"/>
</dbReference>
<dbReference type="EMBL" id="CAID01000009">
    <property type="protein sequence ID" value="CEF98945.1"/>
    <property type="molecule type" value="Genomic_DNA"/>
</dbReference>
<organism evidence="3 4">
    <name type="scientific">Ostreococcus tauri</name>
    <name type="common">Marine green alga</name>
    <dbReference type="NCBI Taxonomy" id="70448"/>
    <lineage>
        <taxon>Eukaryota</taxon>
        <taxon>Viridiplantae</taxon>
        <taxon>Chlorophyta</taxon>
        <taxon>Mamiellophyceae</taxon>
        <taxon>Mamiellales</taxon>
        <taxon>Bathycoccaceae</taxon>
        <taxon>Ostreococcus</taxon>
    </lineage>
</organism>
<dbReference type="GeneID" id="34946099"/>